<proteinExistence type="predicted"/>
<reference evidence="9 10" key="1">
    <citation type="submission" date="2018-04" db="EMBL/GenBank/DDBJ databases">
        <title>Genomic Encyclopedia of Type Strains, Phase IV (KMG-IV): sequencing the most valuable type-strain genomes for metagenomic binning, comparative biology and taxonomic classification.</title>
        <authorList>
            <person name="Goeker M."/>
        </authorList>
    </citation>
    <scope>NUCLEOTIDE SEQUENCE [LARGE SCALE GENOMIC DNA]</scope>
    <source>
        <strain evidence="9 10">DSM 28795</strain>
    </source>
</reference>
<dbReference type="EMBL" id="QEKT01000005">
    <property type="protein sequence ID" value="PVY84195.1"/>
    <property type="molecule type" value="Genomic_DNA"/>
</dbReference>
<dbReference type="InterPro" id="IPR012337">
    <property type="entry name" value="RNaseH-like_sf"/>
</dbReference>
<keyword evidence="2" id="KW-0548">Nucleotidyltransferase</keyword>
<protein>
    <recommendedName>
        <fullName evidence="7">DNA polymerase III polC-type</fullName>
    </recommendedName>
</protein>
<dbReference type="AlphaFoldDB" id="A0A2U1D945"/>
<evidence type="ECO:0000313" key="9">
    <source>
        <dbReference type="EMBL" id="PVY84195.1"/>
    </source>
</evidence>
<dbReference type="SUPFAM" id="SSF53098">
    <property type="entry name" value="Ribonuclease H-like"/>
    <property type="match status" value="1"/>
</dbReference>
<evidence type="ECO:0000256" key="2">
    <source>
        <dbReference type="ARBA" id="ARBA00022695"/>
    </source>
</evidence>
<sequence>MNFVAIDFETANHERHSALSLALVVVRDDQIVDQFYSLIKPATYISARNTQIHGITKEDVIDAPEFPAVWAKIAPLFTENHLVVAHNANFDSSVLKATLAYYGIAEPHYQLLDTVQTSRRLLKLENYKLNTVAKSLAIRLDHHHNALADAIAAAQILIYEHQQFGPALLKALVRNK</sequence>
<dbReference type="GO" id="GO:0003887">
    <property type="term" value="F:DNA-directed DNA polymerase activity"/>
    <property type="evidence" value="ECO:0007669"/>
    <property type="project" value="UniProtKB-KW"/>
</dbReference>
<keyword evidence="5" id="KW-0269">Exonuclease</keyword>
<evidence type="ECO:0000256" key="6">
    <source>
        <dbReference type="ARBA" id="ARBA00022932"/>
    </source>
</evidence>
<organism evidence="9 10">
    <name type="scientific">Convivina intestini</name>
    <dbReference type="NCBI Taxonomy" id="1505726"/>
    <lineage>
        <taxon>Bacteria</taxon>
        <taxon>Bacillati</taxon>
        <taxon>Bacillota</taxon>
        <taxon>Bacilli</taxon>
        <taxon>Lactobacillales</taxon>
        <taxon>Lactobacillaceae</taxon>
        <taxon>Convivina</taxon>
    </lineage>
</organism>
<dbReference type="Gene3D" id="3.30.420.10">
    <property type="entry name" value="Ribonuclease H-like superfamily/Ribonuclease H"/>
    <property type="match status" value="1"/>
</dbReference>
<dbReference type="PANTHER" id="PTHR30231:SF42">
    <property type="entry name" value="EXONUCLEASE"/>
    <property type="match status" value="1"/>
</dbReference>
<evidence type="ECO:0000256" key="4">
    <source>
        <dbReference type="ARBA" id="ARBA00022722"/>
    </source>
</evidence>
<evidence type="ECO:0000256" key="5">
    <source>
        <dbReference type="ARBA" id="ARBA00022839"/>
    </source>
</evidence>
<dbReference type="GO" id="GO:0006260">
    <property type="term" value="P:DNA replication"/>
    <property type="evidence" value="ECO:0007669"/>
    <property type="project" value="UniProtKB-KW"/>
</dbReference>
<keyword evidence="10" id="KW-1185">Reference proteome</keyword>
<dbReference type="SMART" id="SM00479">
    <property type="entry name" value="EXOIII"/>
    <property type="match status" value="1"/>
</dbReference>
<dbReference type="RefSeq" id="WP_089938713.1">
    <property type="nucleotide sequence ID" value="NZ_CAKOEX010000004.1"/>
</dbReference>
<dbReference type="InterPro" id="IPR036397">
    <property type="entry name" value="RNaseH_sf"/>
</dbReference>
<dbReference type="FunFam" id="3.30.420.10:FF:000045">
    <property type="entry name" value="3'-5' exonuclease DinG"/>
    <property type="match status" value="1"/>
</dbReference>
<evidence type="ECO:0000256" key="3">
    <source>
        <dbReference type="ARBA" id="ARBA00022705"/>
    </source>
</evidence>
<comment type="caution">
    <text evidence="9">The sequence shown here is derived from an EMBL/GenBank/DDBJ whole genome shotgun (WGS) entry which is preliminary data.</text>
</comment>
<keyword evidence="1" id="KW-0808">Transferase</keyword>
<gene>
    <name evidence="9" type="ORF">C7384_10573</name>
</gene>
<evidence type="ECO:0000256" key="1">
    <source>
        <dbReference type="ARBA" id="ARBA00022679"/>
    </source>
</evidence>
<dbReference type="GO" id="GO:0003676">
    <property type="term" value="F:nucleic acid binding"/>
    <property type="evidence" value="ECO:0007669"/>
    <property type="project" value="InterPro"/>
</dbReference>
<keyword evidence="4" id="KW-0540">Nuclease</keyword>
<evidence type="ECO:0000313" key="10">
    <source>
        <dbReference type="Proteomes" id="UP000245433"/>
    </source>
</evidence>
<dbReference type="Pfam" id="PF00929">
    <property type="entry name" value="RNase_T"/>
    <property type="match status" value="1"/>
</dbReference>
<keyword evidence="6" id="KW-0239">DNA-directed DNA polymerase</keyword>
<accession>A0A2U1D945</accession>
<dbReference type="Proteomes" id="UP000245433">
    <property type="component" value="Unassembled WGS sequence"/>
</dbReference>
<keyword evidence="3" id="KW-0235">DNA replication</keyword>
<evidence type="ECO:0000259" key="8">
    <source>
        <dbReference type="SMART" id="SM00479"/>
    </source>
</evidence>
<dbReference type="OrthoDB" id="9803913at2"/>
<dbReference type="PANTHER" id="PTHR30231">
    <property type="entry name" value="DNA POLYMERASE III SUBUNIT EPSILON"/>
    <property type="match status" value="1"/>
</dbReference>
<evidence type="ECO:0000256" key="7">
    <source>
        <dbReference type="ARBA" id="ARBA00070925"/>
    </source>
</evidence>
<name>A0A2U1D945_9LACO</name>
<dbReference type="GO" id="GO:0005829">
    <property type="term" value="C:cytosol"/>
    <property type="evidence" value="ECO:0007669"/>
    <property type="project" value="TreeGrafter"/>
</dbReference>
<dbReference type="GO" id="GO:0008408">
    <property type="term" value="F:3'-5' exonuclease activity"/>
    <property type="evidence" value="ECO:0007669"/>
    <property type="project" value="TreeGrafter"/>
</dbReference>
<dbReference type="CDD" id="cd06130">
    <property type="entry name" value="DNA_pol_III_epsilon_like"/>
    <property type="match status" value="1"/>
</dbReference>
<keyword evidence="5" id="KW-0378">Hydrolase</keyword>
<dbReference type="InterPro" id="IPR013520">
    <property type="entry name" value="Ribonucl_H"/>
</dbReference>
<feature type="domain" description="Exonuclease" evidence="8">
    <location>
        <begin position="2"/>
        <end position="166"/>
    </location>
</feature>